<dbReference type="RefSeq" id="WP_015858386.1">
    <property type="nucleotide sequence ID" value="NC_012804.1"/>
</dbReference>
<keyword evidence="3" id="KW-1185">Reference proteome</keyword>
<dbReference type="EMBL" id="CP001398">
    <property type="protein sequence ID" value="ACS33268.1"/>
    <property type="molecule type" value="Genomic_DNA"/>
</dbReference>
<name>C5A4V6_THEGJ</name>
<dbReference type="eggNOG" id="arCOG03512">
    <property type="taxonomic scope" value="Archaea"/>
</dbReference>
<proteinExistence type="predicted"/>
<evidence type="ECO:0000259" key="1">
    <source>
        <dbReference type="Pfam" id="PF10102"/>
    </source>
</evidence>
<dbReference type="Proteomes" id="UP000001488">
    <property type="component" value="Chromosome"/>
</dbReference>
<keyword evidence="2" id="KW-0238">DNA-binding</keyword>
<dbReference type="OrthoDB" id="101984at2157"/>
<dbReference type="InterPro" id="IPR018765">
    <property type="entry name" value="DUF2341"/>
</dbReference>
<dbReference type="Pfam" id="PF10102">
    <property type="entry name" value="DUF2341"/>
    <property type="match status" value="1"/>
</dbReference>
<dbReference type="PATRIC" id="fig|593117.10.peg.763"/>
<dbReference type="KEGG" id="tga:TGAM_0766"/>
<gene>
    <name evidence="2" type="ordered locus">TGAM_0766</name>
</gene>
<evidence type="ECO:0000313" key="3">
    <source>
        <dbReference type="Proteomes" id="UP000001488"/>
    </source>
</evidence>
<sequence length="796" mass="88986">MRRGFLLNSAVIVLLIPLLLLLATYEDVSSSIIKAQSERTQFGRTYDVINFLNLEFQKALELSGKRAVVAAVDYVAVTGNFISPTYKANNTIRDFIKSGTSPAVTGYDTLRVMGGQTLKTWLSNVSKLLQDQGYSIYPSISDIVSSTEITVAPLDAFTVVIKARIPRVRITDSSGLVVYDGPIPSTGGYVYSTVDIRDLEDPIFSAMTGGRYQRSLRACPYAYPELGSRPLTIANGTGVGTSSTVIGYFGTDFQYNLTDIWDSSGDHVSNLTVDGIPTTTRDVILNSGDVGILKFGNVTSSGTGTGLPSGWCSILGYRINLTIENNVGIDLNDYQIPLLISTAKGFTTQMLDFIFQNTQNTYLGDPYQTNASIAFYDTNCNPVPFWIEYWDPTTETALVWLRLSIPVNGRVTVEMYFGNETAPTKGDGNAVFEFFEDSLTIDGGNEVEIKLNQNSLDLYGGFAVRFRMRAERNYYDWDSGVGVEDSSGRMLLFTDDGTWSDDGLAIHRPWWVYLSEIGGRDPIDTFHVYEALMKPYSTTSKDSKFKDITEGRVNNDNYYRTWTEPLAYVYAVTDSEFWYRKTDYQWIAVRKYDTSTDLLEDPHFNGITLYWQTTTLSQIIESKPAPSTSAPSSSNATVYDIQPLLNCILDQRYIATENGWSFFERLEGSDANHAAYVTLSHQMQDEMGYKYGNQYYPIGLVSFMIPDPTYDRKLFNLFLTLGISVEEGQSSTDYYFLNYYFGDGTKVQGYRVWGVSEGTIGTSNLEEIPFFLDPQTSEEILGPQGTCDLLYGYTCP</sequence>
<dbReference type="AlphaFoldDB" id="C5A4V6"/>
<evidence type="ECO:0000313" key="2">
    <source>
        <dbReference type="EMBL" id="ACS33268.1"/>
    </source>
</evidence>
<dbReference type="GO" id="GO:0003677">
    <property type="term" value="F:DNA binding"/>
    <property type="evidence" value="ECO:0007669"/>
    <property type="project" value="UniProtKB-KW"/>
</dbReference>
<dbReference type="GeneID" id="7987740"/>
<reference evidence="2 3" key="1">
    <citation type="journal article" date="2007" name="Genome Biol.">
        <title>Genome analysis and genome-wide proteomics of Thermococcus gammatolerans, the most radioresistant organism known amongst the Archaea.</title>
        <authorList>
            <person name="Zivanovic Y."/>
            <person name="Armengaud J."/>
            <person name="Lagorce A."/>
            <person name="Leplat C."/>
            <person name="Guerin P."/>
            <person name="Dutertre M."/>
            <person name="Anthouard V."/>
            <person name="Forterre P."/>
            <person name="Wincker P."/>
            <person name="Confalonieri F."/>
        </authorList>
    </citation>
    <scope>NUCLEOTIDE SEQUENCE [LARGE SCALE GENOMIC DNA]</scope>
    <source>
        <strain evidence="3">DSM 15229 / JCM 11827 / EJ3</strain>
    </source>
</reference>
<dbReference type="STRING" id="593117.TGAM_0766"/>
<dbReference type="HOGENOM" id="CLU_008804_0_0_2"/>
<feature type="domain" description="DUF2341" evidence="1">
    <location>
        <begin position="372"/>
        <end position="438"/>
    </location>
</feature>
<organism evidence="2 3">
    <name type="scientific">Thermococcus gammatolerans (strain DSM 15229 / JCM 11827 / EJ3)</name>
    <dbReference type="NCBI Taxonomy" id="593117"/>
    <lineage>
        <taxon>Archaea</taxon>
        <taxon>Methanobacteriati</taxon>
        <taxon>Methanobacteriota</taxon>
        <taxon>Thermococci</taxon>
        <taxon>Thermococcales</taxon>
        <taxon>Thermococcaceae</taxon>
        <taxon>Thermococcus</taxon>
    </lineage>
</organism>
<accession>C5A4V6</accession>
<protein>
    <submittedName>
        <fullName evidence="2">Putative DNA-binding protein</fullName>
    </submittedName>
</protein>
<dbReference type="PaxDb" id="593117-TGAM_0766"/>